<gene>
    <name evidence="2" type="ORF">MY490_17525</name>
</gene>
<keyword evidence="3" id="KW-1185">Reference proteome</keyword>
<protein>
    <submittedName>
        <fullName evidence="2">Uncharacterized protein</fullName>
    </submittedName>
</protein>
<name>A0ABY4JJC1_9BACI</name>
<sequence length="173" mass="20101">MSKKVITYVLIFVALVSISTYISINFNSKEKAVSFAIHKDLPELKKADYKLVKIPNSPYILCMTDIPHSIYVFKTSSFLYMNFASISGAEHLYAGDGKGMHFFNDQLIYGFDKDRPKGKAIYVNGEKMRTVYLNKYFKTSKYKMNYKNLVFYYPKKPMKTTKNSLGYTEVTYR</sequence>
<keyword evidence="1" id="KW-0812">Transmembrane</keyword>
<dbReference type="Proteomes" id="UP000830639">
    <property type="component" value="Chromosome"/>
</dbReference>
<evidence type="ECO:0000313" key="2">
    <source>
        <dbReference type="EMBL" id="UPM53572.1"/>
    </source>
</evidence>
<accession>A0ABY4JJC1</accession>
<organism evidence="2 3">
    <name type="scientific">Gottfriedia acidiceleris</name>
    <dbReference type="NCBI Taxonomy" id="371036"/>
    <lineage>
        <taxon>Bacteria</taxon>
        <taxon>Bacillati</taxon>
        <taxon>Bacillota</taxon>
        <taxon>Bacilli</taxon>
        <taxon>Bacillales</taxon>
        <taxon>Bacillaceae</taxon>
        <taxon>Gottfriedia</taxon>
    </lineage>
</organism>
<reference evidence="2 3" key="1">
    <citation type="submission" date="2022-04" db="EMBL/GenBank/DDBJ databases">
        <title>Mechanism of arsenic methylation and mitigation arsenic toxicity by Bacillus sp. LH14 from an Arsenic-Contaminated Paddy Soil.</title>
        <authorList>
            <person name="Wang D."/>
        </authorList>
    </citation>
    <scope>NUCLEOTIDE SEQUENCE [LARGE SCALE GENOMIC DNA]</scope>
    <source>
        <strain evidence="2 3">LH14</strain>
    </source>
</reference>
<dbReference type="EMBL" id="CP096034">
    <property type="protein sequence ID" value="UPM53572.1"/>
    <property type="molecule type" value="Genomic_DNA"/>
</dbReference>
<evidence type="ECO:0000256" key="1">
    <source>
        <dbReference type="SAM" id="Phobius"/>
    </source>
</evidence>
<evidence type="ECO:0000313" key="3">
    <source>
        <dbReference type="Proteomes" id="UP000830639"/>
    </source>
</evidence>
<dbReference type="RefSeq" id="WP_248266825.1">
    <property type="nucleotide sequence ID" value="NZ_CP096034.1"/>
</dbReference>
<keyword evidence="1" id="KW-0472">Membrane</keyword>
<proteinExistence type="predicted"/>
<keyword evidence="1" id="KW-1133">Transmembrane helix</keyword>
<feature type="transmembrane region" description="Helical" evidence="1">
    <location>
        <begin position="6"/>
        <end position="24"/>
    </location>
</feature>